<dbReference type="Pfam" id="PF14006">
    <property type="entry name" value="YqzL"/>
    <property type="match status" value="1"/>
</dbReference>
<dbReference type="AlphaFoldDB" id="A0A5C8P3X1"/>
<dbReference type="Proteomes" id="UP000321574">
    <property type="component" value="Unassembled WGS sequence"/>
</dbReference>
<protein>
    <submittedName>
        <fullName evidence="1">YqzL family protein</fullName>
    </submittedName>
</protein>
<dbReference type="InterPro" id="IPR025617">
    <property type="entry name" value="YqzL"/>
</dbReference>
<proteinExistence type="predicted"/>
<evidence type="ECO:0000313" key="2">
    <source>
        <dbReference type="Proteomes" id="UP000321574"/>
    </source>
</evidence>
<organism evidence="1 2">
    <name type="scientific">Cerasibacillus terrae</name>
    <dbReference type="NCBI Taxonomy" id="2498845"/>
    <lineage>
        <taxon>Bacteria</taxon>
        <taxon>Bacillati</taxon>
        <taxon>Bacillota</taxon>
        <taxon>Bacilli</taxon>
        <taxon>Bacillales</taxon>
        <taxon>Bacillaceae</taxon>
        <taxon>Cerasibacillus</taxon>
    </lineage>
</organism>
<sequence>MIDITWNLFSKTGDIETYLLLKQIEEDSLQRDDVETYTEIEKNE</sequence>
<dbReference type="OrthoDB" id="1650227at2"/>
<accession>A0A5C8P3X1</accession>
<keyword evidence="2" id="KW-1185">Reference proteome</keyword>
<name>A0A5C8P3X1_9BACI</name>
<dbReference type="RefSeq" id="WP_147665740.1">
    <property type="nucleotide sequence ID" value="NZ_VDUW01000001.1"/>
</dbReference>
<gene>
    <name evidence="1" type="ORF">FHP05_03015</name>
</gene>
<dbReference type="EMBL" id="VDUW01000001">
    <property type="protein sequence ID" value="TXL68004.1"/>
    <property type="molecule type" value="Genomic_DNA"/>
</dbReference>
<reference evidence="1 2" key="1">
    <citation type="submission" date="2019-06" db="EMBL/GenBank/DDBJ databases">
        <title>Cerasibacillus sp. nov., isolated from maize field.</title>
        <authorList>
            <person name="Lin S.-Y."/>
            <person name="Tsai C.-F."/>
            <person name="Young C.-C."/>
        </authorList>
    </citation>
    <scope>NUCLEOTIDE SEQUENCE [LARGE SCALE GENOMIC DNA]</scope>
    <source>
        <strain evidence="1 2">CC-CFT480</strain>
    </source>
</reference>
<comment type="caution">
    <text evidence="1">The sequence shown here is derived from an EMBL/GenBank/DDBJ whole genome shotgun (WGS) entry which is preliminary data.</text>
</comment>
<evidence type="ECO:0000313" key="1">
    <source>
        <dbReference type="EMBL" id="TXL68004.1"/>
    </source>
</evidence>